<evidence type="ECO:0000313" key="1">
    <source>
        <dbReference type="EMBL" id="GFO41616.1"/>
    </source>
</evidence>
<gene>
    <name evidence="1" type="ORF">PoB_006812100</name>
</gene>
<comment type="caution">
    <text evidence="1">The sequence shown here is derived from an EMBL/GenBank/DDBJ whole genome shotgun (WGS) entry which is preliminary data.</text>
</comment>
<dbReference type="Proteomes" id="UP000735302">
    <property type="component" value="Unassembled WGS sequence"/>
</dbReference>
<name>A0AAV4DC21_9GAST</name>
<reference evidence="1 2" key="1">
    <citation type="journal article" date="2021" name="Elife">
        <title>Chloroplast acquisition without the gene transfer in kleptoplastic sea slugs, Plakobranchus ocellatus.</title>
        <authorList>
            <person name="Maeda T."/>
            <person name="Takahashi S."/>
            <person name="Yoshida T."/>
            <person name="Shimamura S."/>
            <person name="Takaki Y."/>
            <person name="Nagai Y."/>
            <person name="Toyoda A."/>
            <person name="Suzuki Y."/>
            <person name="Arimoto A."/>
            <person name="Ishii H."/>
            <person name="Satoh N."/>
            <person name="Nishiyama T."/>
            <person name="Hasebe M."/>
            <person name="Maruyama T."/>
            <person name="Minagawa J."/>
            <person name="Obokata J."/>
            <person name="Shigenobu S."/>
        </authorList>
    </citation>
    <scope>NUCLEOTIDE SEQUENCE [LARGE SCALE GENOMIC DNA]</scope>
</reference>
<sequence length="107" mass="12353">MKDCSNIVRLLKHVAAAHRTAPHINAQHHTAIIWTATHRNAAPHQTAAHHIITQRVMYCPIKVIFWIEWRNLIYFYSVAKHFGRADKLEILGGTNSSRQHGVLIFRK</sequence>
<accession>A0AAV4DC21</accession>
<organism evidence="1 2">
    <name type="scientific">Plakobranchus ocellatus</name>
    <dbReference type="NCBI Taxonomy" id="259542"/>
    <lineage>
        <taxon>Eukaryota</taxon>
        <taxon>Metazoa</taxon>
        <taxon>Spiralia</taxon>
        <taxon>Lophotrochozoa</taxon>
        <taxon>Mollusca</taxon>
        <taxon>Gastropoda</taxon>
        <taxon>Heterobranchia</taxon>
        <taxon>Euthyneura</taxon>
        <taxon>Panpulmonata</taxon>
        <taxon>Sacoglossa</taxon>
        <taxon>Placobranchoidea</taxon>
        <taxon>Plakobranchidae</taxon>
        <taxon>Plakobranchus</taxon>
    </lineage>
</organism>
<dbReference type="EMBL" id="BLXT01007705">
    <property type="protein sequence ID" value="GFO41616.1"/>
    <property type="molecule type" value="Genomic_DNA"/>
</dbReference>
<evidence type="ECO:0000313" key="2">
    <source>
        <dbReference type="Proteomes" id="UP000735302"/>
    </source>
</evidence>
<dbReference type="AlphaFoldDB" id="A0AAV4DC21"/>
<protein>
    <submittedName>
        <fullName evidence="1">Uncharacterized protein</fullName>
    </submittedName>
</protein>
<proteinExistence type="predicted"/>
<keyword evidence="2" id="KW-1185">Reference proteome</keyword>